<dbReference type="FunFam" id="1.25.40.10:FF:000090">
    <property type="entry name" value="Pentatricopeptide repeat-containing protein, chloroplastic"/>
    <property type="match status" value="1"/>
</dbReference>
<sequence>MVANVTSNPFFFPEPYIGNRHQHRTRFSLPFRTPLVDTWLPATNILKYPPRSLQLRFSLPTHNPQYLQLLRLSSERRDITLGQTIHASITKSQYGGHTRLLNSLISTYLKLGFLSEALKVLEEMPFPDVVSFSSIISHCAKSGVEEKAVGLFNQMRHMLIDPNEYSFVAIVTSCIRQSNLQMGSQVHALAFKTNYSSFIYVANALMGMYVRCGEVGYALQVFGQMPIKDVSSWNAAILGMVEEVRYGEAFELFNDMNAFGLFGDQFSLSILLRAAAEDMAIVAGESIHAYALKIGLDLDLNVGNALLSFYTKFGKAENLLDVFNEMPVKDIISWTGMLYGFMEFGLVESAVEHFNKMPEKNHISYNTLLAGFCRNGHVLKIFDLFRQMLVDGAVISDFTISIVMKACSLLSDISVSKQIHGFTIKSGTELSAWINSSLVDMYAKCGRIKDACKIFEQRSSHKHYLAAWTSLIHAYAHKGHPIEALSLFQRMLNEVDLTCMDDFILATVLEVCGTLGFSFMGKQIKGIAVKLGVCSHIAVGNAIVCMYAKCGHLDDAVFFFNQMPQRDIISWNTLIRTYVLFRLGDRAIAVWNQMEECGVEPDAVSYILIISACKYTNVVSVDTCQRLFHSMSSSQMIEAGPEHYAAMVHVLGFWGCFDKAEKLIMDMPFKPDASVWRALLDSCRLHSDYLRGRQAAQRLFALEPQDPSTYILIANLYSASGRWQCSEKVRDEMRIKGLQKIPACSWVINQDVVHSFFCRDKSHPRYKDINGALEILIVECLKAGYVPDTSFVLHEVEEYQKRNFLFYHSAKLAAIYGILIAGDSQIVRVFKNVRLCGDCHVFLKFASALTRRDIIIRDSTGFHRIRLGECSCKDCW</sequence>
<evidence type="ECO:0000256" key="2">
    <source>
        <dbReference type="PROSITE-ProRule" id="PRU00708"/>
    </source>
</evidence>
<gene>
    <name evidence="4" type="ORF">HPP92_003400</name>
</gene>
<dbReference type="PANTHER" id="PTHR47926">
    <property type="entry name" value="PENTATRICOPEPTIDE REPEAT-CONTAINING PROTEIN"/>
    <property type="match status" value="1"/>
</dbReference>
<reference evidence="4 5" key="1">
    <citation type="journal article" date="2020" name="Nat. Food">
        <title>A phased Vanilla planifolia genome enables genetic improvement of flavour and production.</title>
        <authorList>
            <person name="Hasing T."/>
            <person name="Tang H."/>
            <person name="Brym M."/>
            <person name="Khazi F."/>
            <person name="Huang T."/>
            <person name="Chambers A.H."/>
        </authorList>
    </citation>
    <scope>NUCLEOTIDE SEQUENCE [LARGE SCALE GENOMIC DNA]</scope>
    <source>
        <tissue evidence="4">Leaf</tissue>
    </source>
</reference>
<dbReference type="OrthoDB" id="745501at2759"/>
<feature type="repeat" description="PPR" evidence="2">
    <location>
        <begin position="706"/>
        <end position="740"/>
    </location>
</feature>
<dbReference type="NCBIfam" id="TIGR00756">
    <property type="entry name" value="PPR"/>
    <property type="match status" value="4"/>
</dbReference>
<accession>A0A835SGL0</accession>
<dbReference type="Pfam" id="PF20431">
    <property type="entry name" value="E_motif"/>
    <property type="match status" value="1"/>
</dbReference>
<dbReference type="Proteomes" id="UP000639772">
    <property type="component" value="Chromosome 1"/>
</dbReference>
<dbReference type="Pfam" id="PF14432">
    <property type="entry name" value="DYW_deaminase"/>
    <property type="match status" value="1"/>
</dbReference>
<organism evidence="4 5">
    <name type="scientific">Vanilla planifolia</name>
    <name type="common">Vanilla</name>
    <dbReference type="NCBI Taxonomy" id="51239"/>
    <lineage>
        <taxon>Eukaryota</taxon>
        <taxon>Viridiplantae</taxon>
        <taxon>Streptophyta</taxon>
        <taxon>Embryophyta</taxon>
        <taxon>Tracheophyta</taxon>
        <taxon>Spermatophyta</taxon>
        <taxon>Magnoliopsida</taxon>
        <taxon>Liliopsida</taxon>
        <taxon>Asparagales</taxon>
        <taxon>Orchidaceae</taxon>
        <taxon>Vanilloideae</taxon>
        <taxon>Vanilleae</taxon>
        <taxon>Vanilla</taxon>
    </lineage>
</organism>
<proteinExistence type="predicted"/>
<dbReference type="InterPro" id="IPR011990">
    <property type="entry name" value="TPR-like_helical_dom_sf"/>
</dbReference>
<dbReference type="PANTHER" id="PTHR47926:SF512">
    <property type="entry name" value="REPEAT (PPR) SUPERFAMILY PROTEIN, PUTATIVE-RELATED"/>
    <property type="match status" value="1"/>
</dbReference>
<comment type="caution">
    <text evidence="4">The sequence shown here is derived from an EMBL/GenBank/DDBJ whole genome shotgun (WGS) entry which is preliminary data.</text>
</comment>
<dbReference type="PROSITE" id="PS51375">
    <property type="entry name" value="PPR"/>
    <property type="match status" value="5"/>
</dbReference>
<dbReference type="Gene3D" id="1.25.40.10">
    <property type="entry name" value="Tetratricopeptide repeat domain"/>
    <property type="match status" value="6"/>
</dbReference>
<feature type="repeat" description="PPR" evidence="2">
    <location>
        <begin position="567"/>
        <end position="601"/>
    </location>
</feature>
<feature type="repeat" description="PPR" evidence="2">
    <location>
        <begin position="128"/>
        <end position="162"/>
    </location>
</feature>
<evidence type="ECO:0000259" key="3">
    <source>
        <dbReference type="Pfam" id="PF14432"/>
    </source>
</evidence>
<dbReference type="InterPro" id="IPR046960">
    <property type="entry name" value="PPR_At4g14850-like_plant"/>
</dbReference>
<evidence type="ECO:0000313" key="4">
    <source>
        <dbReference type="EMBL" id="KAG0503328.1"/>
    </source>
</evidence>
<protein>
    <recommendedName>
        <fullName evidence="3">DYW domain-containing protein</fullName>
    </recommendedName>
</protein>
<dbReference type="GO" id="GO:0008270">
    <property type="term" value="F:zinc ion binding"/>
    <property type="evidence" value="ECO:0007669"/>
    <property type="project" value="InterPro"/>
</dbReference>
<dbReference type="InterPro" id="IPR002885">
    <property type="entry name" value="PPR_rpt"/>
</dbReference>
<feature type="domain" description="DYW" evidence="3">
    <location>
        <begin position="784"/>
        <end position="876"/>
    </location>
</feature>
<evidence type="ECO:0000256" key="1">
    <source>
        <dbReference type="ARBA" id="ARBA00022737"/>
    </source>
</evidence>
<dbReference type="InterPro" id="IPR032867">
    <property type="entry name" value="DYW_dom"/>
</dbReference>
<name>A0A835SGL0_VANPL</name>
<dbReference type="Pfam" id="PF13041">
    <property type="entry name" value="PPR_2"/>
    <property type="match status" value="3"/>
</dbReference>
<dbReference type="InterPro" id="IPR046848">
    <property type="entry name" value="E_motif"/>
</dbReference>
<dbReference type="GO" id="GO:0003723">
    <property type="term" value="F:RNA binding"/>
    <property type="evidence" value="ECO:0007669"/>
    <property type="project" value="InterPro"/>
</dbReference>
<dbReference type="Pfam" id="PF01535">
    <property type="entry name" value="PPR"/>
    <property type="match status" value="6"/>
</dbReference>
<evidence type="ECO:0000313" key="5">
    <source>
        <dbReference type="Proteomes" id="UP000639772"/>
    </source>
</evidence>
<dbReference type="EMBL" id="JADCNM010000001">
    <property type="protein sequence ID" value="KAG0503328.1"/>
    <property type="molecule type" value="Genomic_DNA"/>
</dbReference>
<dbReference type="AlphaFoldDB" id="A0A835SGL0"/>
<keyword evidence="1" id="KW-0677">Repeat</keyword>
<feature type="repeat" description="PPR" evidence="2">
    <location>
        <begin position="361"/>
        <end position="395"/>
    </location>
</feature>
<feature type="repeat" description="PPR" evidence="2">
    <location>
        <begin position="464"/>
        <end position="494"/>
    </location>
</feature>
<dbReference type="GO" id="GO:0009451">
    <property type="term" value="P:RNA modification"/>
    <property type="evidence" value="ECO:0007669"/>
    <property type="project" value="InterPro"/>
</dbReference>